<sequence length="82" mass="9019">MEKEAIINENLIVDSVFIDLEQCADELPATNKRENIGLFICTRKELSAKVMELSSLPVAIASLSSMLVRFLSTSLSFSPVNS</sequence>
<dbReference type="Proteomes" id="UP000231279">
    <property type="component" value="Unassembled WGS sequence"/>
</dbReference>
<reference evidence="2" key="1">
    <citation type="journal article" date="2018" name="Gigascience">
        <title>Genome assembly of the Pink Ipe (Handroanthus impetiginosus, Bignoniaceae), a highly valued, ecologically keystone Neotropical timber forest tree.</title>
        <authorList>
            <person name="Silva-Junior O.B."/>
            <person name="Grattapaglia D."/>
            <person name="Novaes E."/>
            <person name="Collevatti R.G."/>
        </authorList>
    </citation>
    <scope>NUCLEOTIDE SEQUENCE [LARGE SCALE GENOMIC DNA]</scope>
    <source>
        <strain evidence="2">cv. UFG-1</strain>
    </source>
</reference>
<dbReference type="AlphaFoldDB" id="A0A2G9HYW1"/>
<evidence type="ECO:0000313" key="1">
    <source>
        <dbReference type="EMBL" id="PIN22701.1"/>
    </source>
</evidence>
<keyword evidence="2" id="KW-1185">Reference proteome</keyword>
<accession>A0A2G9HYW1</accession>
<evidence type="ECO:0000313" key="2">
    <source>
        <dbReference type="Proteomes" id="UP000231279"/>
    </source>
</evidence>
<gene>
    <name evidence="1" type="ORF">CDL12_04583</name>
</gene>
<dbReference type="EMBL" id="NKXS01000709">
    <property type="protein sequence ID" value="PIN22701.1"/>
    <property type="molecule type" value="Genomic_DNA"/>
</dbReference>
<name>A0A2G9HYW1_9LAMI</name>
<protein>
    <submittedName>
        <fullName evidence="1">Uncharacterized protein</fullName>
    </submittedName>
</protein>
<organism evidence="1 2">
    <name type="scientific">Handroanthus impetiginosus</name>
    <dbReference type="NCBI Taxonomy" id="429701"/>
    <lineage>
        <taxon>Eukaryota</taxon>
        <taxon>Viridiplantae</taxon>
        <taxon>Streptophyta</taxon>
        <taxon>Embryophyta</taxon>
        <taxon>Tracheophyta</taxon>
        <taxon>Spermatophyta</taxon>
        <taxon>Magnoliopsida</taxon>
        <taxon>eudicotyledons</taxon>
        <taxon>Gunneridae</taxon>
        <taxon>Pentapetalae</taxon>
        <taxon>asterids</taxon>
        <taxon>lamiids</taxon>
        <taxon>Lamiales</taxon>
        <taxon>Bignoniaceae</taxon>
        <taxon>Crescentiina</taxon>
        <taxon>Tabebuia alliance</taxon>
        <taxon>Handroanthus</taxon>
    </lineage>
</organism>
<proteinExistence type="predicted"/>
<comment type="caution">
    <text evidence="1">The sequence shown here is derived from an EMBL/GenBank/DDBJ whole genome shotgun (WGS) entry which is preliminary data.</text>
</comment>